<dbReference type="RefSeq" id="XP_033377770.1">
    <property type="nucleotide sequence ID" value="XM_033531371.1"/>
</dbReference>
<evidence type="ECO:0000256" key="9">
    <source>
        <dbReference type="ARBA" id="ARBA00023004"/>
    </source>
</evidence>
<dbReference type="GO" id="GO:0016020">
    <property type="term" value="C:membrane"/>
    <property type="evidence" value="ECO:0007669"/>
    <property type="project" value="UniProtKB-SubCell"/>
</dbReference>
<evidence type="ECO:0000256" key="13">
    <source>
        <dbReference type="RuleBase" id="RU000461"/>
    </source>
</evidence>
<reference evidence="15" key="1">
    <citation type="journal article" date="2020" name="Stud. Mycol.">
        <title>101 Dothideomycetes genomes: a test case for predicting lifestyles and emergence of pathogens.</title>
        <authorList>
            <person name="Haridas S."/>
            <person name="Albert R."/>
            <person name="Binder M."/>
            <person name="Bloem J."/>
            <person name="Labutti K."/>
            <person name="Salamov A."/>
            <person name="Andreopoulos B."/>
            <person name="Baker S."/>
            <person name="Barry K."/>
            <person name="Bills G."/>
            <person name="Bluhm B."/>
            <person name="Cannon C."/>
            <person name="Castanera R."/>
            <person name="Culley D."/>
            <person name="Daum C."/>
            <person name="Ezra D."/>
            <person name="Gonzalez J."/>
            <person name="Henrissat B."/>
            <person name="Kuo A."/>
            <person name="Liang C."/>
            <person name="Lipzen A."/>
            <person name="Lutzoni F."/>
            <person name="Magnuson J."/>
            <person name="Mondo S."/>
            <person name="Nolan M."/>
            <person name="Ohm R."/>
            <person name="Pangilinan J."/>
            <person name="Park H.-J."/>
            <person name="Ramirez L."/>
            <person name="Alfaro M."/>
            <person name="Sun H."/>
            <person name="Tritt A."/>
            <person name="Yoshinaga Y."/>
            <person name="Zwiers L.-H."/>
            <person name="Turgeon B."/>
            <person name="Goodwin S."/>
            <person name="Spatafora J."/>
            <person name="Crous P."/>
            <person name="Grigoriev I."/>
        </authorList>
    </citation>
    <scope>NUCLEOTIDE SEQUENCE</scope>
    <source>
        <strain evidence="15">CBS 175.79</strain>
    </source>
</reference>
<dbReference type="Proteomes" id="UP000799778">
    <property type="component" value="Unassembled WGS sequence"/>
</dbReference>
<keyword evidence="4 12" id="KW-0349">Heme</keyword>
<keyword evidence="9 12" id="KW-0408">Iron</keyword>
<dbReference type="InterPro" id="IPR036396">
    <property type="entry name" value="Cyt_P450_sf"/>
</dbReference>
<dbReference type="GO" id="GO:0020037">
    <property type="term" value="F:heme binding"/>
    <property type="evidence" value="ECO:0007669"/>
    <property type="project" value="InterPro"/>
</dbReference>
<evidence type="ECO:0000256" key="1">
    <source>
        <dbReference type="ARBA" id="ARBA00001971"/>
    </source>
</evidence>
<evidence type="ECO:0000256" key="3">
    <source>
        <dbReference type="ARBA" id="ARBA00010617"/>
    </source>
</evidence>
<keyword evidence="5 14" id="KW-0812">Transmembrane</keyword>
<dbReference type="PANTHER" id="PTHR24305:SF210">
    <property type="entry name" value="CYTOCHROME P450 MONOOXYGENASE ASQL-RELATED"/>
    <property type="match status" value="1"/>
</dbReference>
<evidence type="ECO:0000313" key="15">
    <source>
        <dbReference type="EMBL" id="KAF2009431.1"/>
    </source>
</evidence>
<dbReference type="Gene3D" id="1.10.630.10">
    <property type="entry name" value="Cytochrome P450"/>
    <property type="match status" value="1"/>
</dbReference>
<dbReference type="EMBL" id="ML978078">
    <property type="protein sequence ID" value="KAF2009431.1"/>
    <property type="molecule type" value="Genomic_DNA"/>
</dbReference>
<evidence type="ECO:0000256" key="12">
    <source>
        <dbReference type="PIRSR" id="PIRSR602401-1"/>
    </source>
</evidence>
<feature type="transmembrane region" description="Helical" evidence="14">
    <location>
        <begin position="6"/>
        <end position="26"/>
    </location>
</feature>
<protein>
    <submittedName>
        <fullName evidence="15">Cytochrome P450</fullName>
    </submittedName>
</protein>
<dbReference type="FunFam" id="1.10.630.10:FF:000158">
    <property type="entry name" value="Cytochrome P450, putative (Eurofung)"/>
    <property type="match status" value="1"/>
</dbReference>
<dbReference type="InterPro" id="IPR002401">
    <property type="entry name" value="Cyt_P450_E_grp-I"/>
</dbReference>
<evidence type="ECO:0000256" key="14">
    <source>
        <dbReference type="SAM" id="Phobius"/>
    </source>
</evidence>
<keyword evidence="16" id="KW-1185">Reference proteome</keyword>
<evidence type="ECO:0000256" key="6">
    <source>
        <dbReference type="ARBA" id="ARBA00022723"/>
    </source>
</evidence>
<keyword evidence="8 13" id="KW-0560">Oxidoreductase</keyword>
<keyword evidence="11 14" id="KW-0472">Membrane</keyword>
<dbReference type="InterPro" id="IPR017972">
    <property type="entry name" value="Cyt_P450_CS"/>
</dbReference>
<dbReference type="Pfam" id="PF00067">
    <property type="entry name" value="p450"/>
    <property type="match status" value="1"/>
</dbReference>
<sequence length="471" mass="52538">MGLLSVTSYSLVECIVGAGAFIWYAYHWMSGYWFSAIEGVHQKYGTVVRIAPNELSFCSTQSLKDIYSHPLSSEWAFLKSSFYDRPFGVASVATTRDPHDHRQQRQSLASGFSTKALREQEDIVHYYVDLFIQQIGNLSKTQSYGVDICEALNWVTFDIIGDLTFGESFDAVKTAKTHHWVSTIVDSQFWGSIIPLSRRVVVVYLLLPFLAFSNLARNFKIHQGLTRAKLANRIAKADKITRADFLQQVIQSRKFSIEALEGQAGTLIVAGSETTATTSVAALYFLAKNPVCLAALQHEVRTTFTSADAITGHSTATLPHLNAVIEESLRLFPPVAIGLPRISPGANVDGHFIPAGVIVSTDNWTLMHDPKYWHDPHAFRPERWIGEGFGDTKGASQPFSLGVRACLGINLAYLEMRVVLAKIIWHYDLQLIDGDRDLLRESTLFGFWKKPPIHMKFNGRENSALGVPDVL</sequence>
<dbReference type="PRINTS" id="PR00385">
    <property type="entry name" value="P450"/>
</dbReference>
<dbReference type="AlphaFoldDB" id="A0A6A5X926"/>
<keyword evidence="10 13" id="KW-0503">Monooxygenase</keyword>
<dbReference type="GeneID" id="54288768"/>
<dbReference type="PANTHER" id="PTHR24305">
    <property type="entry name" value="CYTOCHROME P450"/>
    <property type="match status" value="1"/>
</dbReference>
<dbReference type="PROSITE" id="PS00086">
    <property type="entry name" value="CYTOCHROME_P450"/>
    <property type="match status" value="1"/>
</dbReference>
<dbReference type="GO" id="GO:0004497">
    <property type="term" value="F:monooxygenase activity"/>
    <property type="evidence" value="ECO:0007669"/>
    <property type="project" value="UniProtKB-KW"/>
</dbReference>
<evidence type="ECO:0000256" key="5">
    <source>
        <dbReference type="ARBA" id="ARBA00022692"/>
    </source>
</evidence>
<organism evidence="15 16">
    <name type="scientific">Aaosphaeria arxii CBS 175.79</name>
    <dbReference type="NCBI Taxonomy" id="1450172"/>
    <lineage>
        <taxon>Eukaryota</taxon>
        <taxon>Fungi</taxon>
        <taxon>Dikarya</taxon>
        <taxon>Ascomycota</taxon>
        <taxon>Pezizomycotina</taxon>
        <taxon>Dothideomycetes</taxon>
        <taxon>Pleosporomycetidae</taxon>
        <taxon>Pleosporales</taxon>
        <taxon>Pleosporales incertae sedis</taxon>
        <taxon>Aaosphaeria</taxon>
    </lineage>
</organism>
<dbReference type="InterPro" id="IPR001128">
    <property type="entry name" value="Cyt_P450"/>
</dbReference>
<dbReference type="OrthoDB" id="1470350at2759"/>
<evidence type="ECO:0000256" key="11">
    <source>
        <dbReference type="ARBA" id="ARBA00023136"/>
    </source>
</evidence>
<evidence type="ECO:0000256" key="7">
    <source>
        <dbReference type="ARBA" id="ARBA00022989"/>
    </source>
</evidence>
<comment type="cofactor">
    <cofactor evidence="1 12">
        <name>heme</name>
        <dbReference type="ChEBI" id="CHEBI:30413"/>
    </cofactor>
</comment>
<evidence type="ECO:0000256" key="4">
    <source>
        <dbReference type="ARBA" id="ARBA00022617"/>
    </source>
</evidence>
<evidence type="ECO:0000256" key="8">
    <source>
        <dbReference type="ARBA" id="ARBA00023002"/>
    </source>
</evidence>
<dbReference type="CDD" id="cd11058">
    <property type="entry name" value="CYP60B-like"/>
    <property type="match status" value="1"/>
</dbReference>
<feature type="binding site" description="axial binding residue" evidence="12">
    <location>
        <position position="406"/>
    </location>
    <ligand>
        <name>heme</name>
        <dbReference type="ChEBI" id="CHEBI:30413"/>
    </ligand>
    <ligandPart>
        <name>Fe</name>
        <dbReference type="ChEBI" id="CHEBI:18248"/>
    </ligandPart>
</feature>
<dbReference type="SUPFAM" id="SSF48264">
    <property type="entry name" value="Cytochrome P450"/>
    <property type="match status" value="1"/>
</dbReference>
<accession>A0A6A5X926</accession>
<evidence type="ECO:0000313" key="16">
    <source>
        <dbReference type="Proteomes" id="UP000799778"/>
    </source>
</evidence>
<dbReference type="InterPro" id="IPR050121">
    <property type="entry name" value="Cytochrome_P450_monoxygenase"/>
</dbReference>
<gene>
    <name evidence="15" type="ORF">BU24DRAFT_455423</name>
</gene>
<comment type="subcellular location">
    <subcellularLocation>
        <location evidence="2">Membrane</location>
    </subcellularLocation>
</comment>
<name>A0A6A5X926_9PLEO</name>
<proteinExistence type="inferred from homology"/>
<dbReference type="GO" id="GO:0016705">
    <property type="term" value="F:oxidoreductase activity, acting on paired donors, with incorporation or reduction of molecular oxygen"/>
    <property type="evidence" value="ECO:0007669"/>
    <property type="project" value="InterPro"/>
</dbReference>
<comment type="similarity">
    <text evidence="3 13">Belongs to the cytochrome P450 family.</text>
</comment>
<evidence type="ECO:0000256" key="10">
    <source>
        <dbReference type="ARBA" id="ARBA00023033"/>
    </source>
</evidence>
<keyword evidence="6 12" id="KW-0479">Metal-binding</keyword>
<dbReference type="GO" id="GO:0005506">
    <property type="term" value="F:iron ion binding"/>
    <property type="evidence" value="ECO:0007669"/>
    <property type="project" value="InterPro"/>
</dbReference>
<dbReference type="PRINTS" id="PR00463">
    <property type="entry name" value="EP450I"/>
</dbReference>
<keyword evidence="7 14" id="KW-1133">Transmembrane helix</keyword>
<evidence type="ECO:0000256" key="2">
    <source>
        <dbReference type="ARBA" id="ARBA00004370"/>
    </source>
</evidence>